<dbReference type="PANTHER" id="PTHR35135:SF2">
    <property type="entry name" value="OS03G0733000 PROTEIN"/>
    <property type="match status" value="1"/>
</dbReference>
<dbReference type="Proteomes" id="UP000015105">
    <property type="component" value="Chromosome 4D"/>
</dbReference>
<feature type="compositionally biased region" description="Basic and acidic residues" evidence="1">
    <location>
        <begin position="112"/>
        <end position="126"/>
    </location>
</feature>
<keyword evidence="4" id="KW-1185">Reference proteome</keyword>
<keyword evidence="2" id="KW-0812">Transmembrane</keyword>
<sequence>AQLSWILRTIPESELFGLPHDPGRHEVQAKGNSSPAAATTHRTGEERETEMALTNFIVTAAVVGGALLLFTTDVRKSGAVFRRNARQIRQWLEEDTASAASKSAKEAVPPPRKLDTEVPKDKPKDH</sequence>
<evidence type="ECO:0000256" key="1">
    <source>
        <dbReference type="SAM" id="MobiDB-lite"/>
    </source>
</evidence>
<feature type="region of interest" description="Disordered" evidence="1">
    <location>
        <begin position="94"/>
        <end position="126"/>
    </location>
</feature>
<keyword evidence="2" id="KW-0472">Membrane</keyword>
<name>A0A453HBE8_AEGTS</name>
<dbReference type="PANTHER" id="PTHR35135">
    <property type="entry name" value="OS05G0517800 PROTEIN"/>
    <property type="match status" value="1"/>
</dbReference>
<reference evidence="3" key="4">
    <citation type="submission" date="2019-03" db="UniProtKB">
        <authorList>
            <consortium name="EnsemblPlants"/>
        </authorList>
    </citation>
    <scope>IDENTIFICATION</scope>
</reference>
<dbReference type="EnsemblPlants" id="AET4Gv20130300.2">
    <property type="protein sequence ID" value="AET4Gv20130300.2"/>
    <property type="gene ID" value="AET4Gv20130300"/>
</dbReference>
<organism evidence="3 4">
    <name type="scientific">Aegilops tauschii subsp. strangulata</name>
    <name type="common">Goatgrass</name>
    <dbReference type="NCBI Taxonomy" id="200361"/>
    <lineage>
        <taxon>Eukaryota</taxon>
        <taxon>Viridiplantae</taxon>
        <taxon>Streptophyta</taxon>
        <taxon>Embryophyta</taxon>
        <taxon>Tracheophyta</taxon>
        <taxon>Spermatophyta</taxon>
        <taxon>Magnoliopsida</taxon>
        <taxon>Liliopsida</taxon>
        <taxon>Poales</taxon>
        <taxon>Poaceae</taxon>
        <taxon>BOP clade</taxon>
        <taxon>Pooideae</taxon>
        <taxon>Triticodae</taxon>
        <taxon>Triticeae</taxon>
        <taxon>Triticinae</taxon>
        <taxon>Aegilops</taxon>
    </lineage>
</organism>
<evidence type="ECO:0000313" key="4">
    <source>
        <dbReference type="Proteomes" id="UP000015105"/>
    </source>
</evidence>
<dbReference type="AlphaFoldDB" id="A0A453HBE8"/>
<feature type="region of interest" description="Disordered" evidence="1">
    <location>
        <begin position="25"/>
        <end position="48"/>
    </location>
</feature>
<keyword evidence="2" id="KW-1133">Transmembrane helix</keyword>
<reference evidence="4" key="1">
    <citation type="journal article" date="2014" name="Science">
        <title>Ancient hybridizations among the ancestral genomes of bread wheat.</title>
        <authorList>
            <consortium name="International Wheat Genome Sequencing Consortium,"/>
            <person name="Marcussen T."/>
            <person name="Sandve S.R."/>
            <person name="Heier L."/>
            <person name="Spannagl M."/>
            <person name="Pfeifer M."/>
            <person name="Jakobsen K.S."/>
            <person name="Wulff B.B."/>
            <person name="Steuernagel B."/>
            <person name="Mayer K.F."/>
            <person name="Olsen O.A."/>
        </authorList>
    </citation>
    <scope>NUCLEOTIDE SEQUENCE [LARGE SCALE GENOMIC DNA]</scope>
    <source>
        <strain evidence="4">cv. AL8/78</strain>
    </source>
</reference>
<evidence type="ECO:0000313" key="3">
    <source>
        <dbReference type="EnsemblPlants" id="AET4Gv20130300.2"/>
    </source>
</evidence>
<feature type="transmembrane region" description="Helical" evidence="2">
    <location>
        <begin position="52"/>
        <end position="72"/>
    </location>
</feature>
<evidence type="ECO:0000256" key="2">
    <source>
        <dbReference type="SAM" id="Phobius"/>
    </source>
</evidence>
<reference evidence="4" key="2">
    <citation type="journal article" date="2017" name="Nat. Plants">
        <title>The Aegilops tauschii genome reveals multiple impacts of transposons.</title>
        <authorList>
            <person name="Zhao G."/>
            <person name="Zou C."/>
            <person name="Li K."/>
            <person name="Wang K."/>
            <person name="Li T."/>
            <person name="Gao L."/>
            <person name="Zhang X."/>
            <person name="Wang H."/>
            <person name="Yang Z."/>
            <person name="Liu X."/>
            <person name="Jiang W."/>
            <person name="Mao L."/>
            <person name="Kong X."/>
            <person name="Jiao Y."/>
            <person name="Jia J."/>
        </authorList>
    </citation>
    <scope>NUCLEOTIDE SEQUENCE [LARGE SCALE GENOMIC DNA]</scope>
    <source>
        <strain evidence="4">cv. AL8/78</strain>
    </source>
</reference>
<reference evidence="3" key="5">
    <citation type="journal article" date="2021" name="G3 (Bethesda)">
        <title>Aegilops tauschii genome assembly Aet v5.0 features greater sequence contiguity and improved annotation.</title>
        <authorList>
            <person name="Wang L."/>
            <person name="Zhu T."/>
            <person name="Rodriguez J.C."/>
            <person name="Deal K.R."/>
            <person name="Dubcovsky J."/>
            <person name="McGuire P.E."/>
            <person name="Lux T."/>
            <person name="Spannagl M."/>
            <person name="Mayer K.F.X."/>
            <person name="Baldrich P."/>
            <person name="Meyers B.C."/>
            <person name="Huo N."/>
            <person name="Gu Y.Q."/>
            <person name="Zhou H."/>
            <person name="Devos K.M."/>
            <person name="Bennetzen J.L."/>
            <person name="Unver T."/>
            <person name="Budak H."/>
            <person name="Gulick P.J."/>
            <person name="Galiba G."/>
            <person name="Kalapos B."/>
            <person name="Nelson D.R."/>
            <person name="Li P."/>
            <person name="You F.M."/>
            <person name="Luo M.C."/>
            <person name="Dvorak J."/>
        </authorList>
    </citation>
    <scope>NUCLEOTIDE SEQUENCE [LARGE SCALE GENOMIC DNA]</scope>
    <source>
        <strain evidence="3">cv. AL8/78</strain>
    </source>
</reference>
<dbReference type="Gramene" id="AET4Gv20130300.2">
    <property type="protein sequence ID" value="AET4Gv20130300.2"/>
    <property type="gene ID" value="AET4Gv20130300"/>
</dbReference>
<reference evidence="3" key="3">
    <citation type="journal article" date="2017" name="Nature">
        <title>Genome sequence of the progenitor of the wheat D genome Aegilops tauschii.</title>
        <authorList>
            <person name="Luo M.C."/>
            <person name="Gu Y.Q."/>
            <person name="Puiu D."/>
            <person name="Wang H."/>
            <person name="Twardziok S.O."/>
            <person name="Deal K.R."/>
            <person name="Huo N."/>
            <person name="Zhu T."/>
            <person name="Wang L."/>
            <person name="Wang Y."/>
            <person name="McGuire P.E."/>
            <person name="Liu S."/>
            <person name="Long H."/>
            <person name="Ramasamy R.K."/>
            <person name="Rodriguez J.C."/>
            <person name="Van S.L."/>
            <person name="Yuan L."/>
            <person name="Wang Z."/>
            <person name="Xia Z."/>
            <person name="Xiao L."/>
            <person name="Anderson O.D."/>
            <person name="Ouyang S."/>
            <person name="Liang Y."/>
            <person name="Zimin A.V."/>
            <person name="Pertea G."/>
            <person name="Qi P."/>
            <person name="Bennetzen J.L."/>
            <person name="Dai X."/>
            <person name="Dawson M.W."/>
            <person name="Muller H.G."/>
            <person name="Kugler K."/>
            <person name="Rivarola-Duarte L."/>
            <person name="Spannagl M."/>
            <person name="Mayer K.F.X."/>
            <person name="Lu F.H."/>
            <person name="Bevan M.W."/>
            <person name="Leroy P."/>
            <person name="Li P."/>
            <person name="You F.M."/>
            <person name="Sun Q."/>
            <person name="Liu Z."/>
            <person name="Lyons E."/>
            <person name="Wicker T."/>
            <person name="Salzberg S.L."/>
            <person name="Devos K.M."/>
            <person name="Dvorak J."/>
        </authorList>
    </citation>
    <scope>NUCLEOTIDE SEQUENCE [LARGE SCALE GENOMIC DNA]</scope>
    <source>
        <strain evidence="3">cv. AL8/78</strain>
    </source>
</reference>
<proteinExistence type="predicted"/>
<protein>
    <submittedName>
        <fullName evidence="3">Uncharacterized protein</fullName>
    </submittedName>
</protein>
<dbReference type="STRING" id="200361.A0A453HBE8"/>
<accession>A0A453HBE8</accession>